<keyword evidence="6" id="KW-0679">Respiratory chain</keyword>
<keyword evidence="10" id="KW-0472">Membrane</keyword>
<dbReference type="InterPro" id="IPR007741">
    <property type="entry name" value="Ribosomal_mL43/mS25/NADH_DH"/>
</dbReference>
<evidence type="ECO:0000256" key="5">
    <source>
        <dbReference type="ARBA" id="ARBA00022448"/>
    </source>
</evidence>
<keyword evidence="13" id="KW-1015">Disulfide bond</keyword>
<evidence type="ECO:0000256" key="1">
    <source>
        <dbReference type="ARBA" id="ARBA00003195"/>
    </source>
</evidence>
<dbReference type="PANTHER" id="PTHR12878">
    <property type="entry name" value="NADH-UBIQUINONE OXIDOREDUCTASE B8 SUBUNIT"/>
    <property type="match status" value="1"/>
</dbReference>
<dbReference type="SUPFAM" id="SSF52833">
    <property type="entry name" value="Thioredoxin-like"/>
    <property type="match status" value="1"/>
</dbReference>
<evidence type="ECO:0000256" key="4">
    <source>
        <dbReference type="ARBA" id="ARBA00016394"/>
    </source>
</evidence>
<protein>
    <recommendedName>
        <fullName evidence="4">NADH dehydrogenase [ubiquinone] 1 alpha subcomplex subunit 2</fullName>
    </recommendedName>
    <alternativeName>
        <fullName evidence="11">Complex I-B8</fullName>
    </alternativeName>
    <alternativeName>
        <fullName evidence="12">NADH-ubiquinone oxidoreductase B8 subunit</fullName>
    </alternativeName>
</protein>
<evidence type="ECO:0000259" key="14">
    <source>
        <dbReference type="SMART" id="SM00916"/>
    </source>
</evidence>
<dbReference type="AlphaFoldDB" id="A0A7R9BKR8"/>
<sequence length="93" mass="10346">MASAGVKFGGAVREVRIHLCQKCEGSKGVRDFLTKDYVGIKKANPNFPILVRECSGVVPKIWARFDRGKEKVVVVDKMTQDQVKIALISVTRQ</sequence>
<evidence type="ECO:0000256" key="7">
    <source>
        <dbReference type="ARBA" id="ARBA00022792"/>
    </source>
</evidence>
<comment type="subcellular location">
    <subcellularLocation>
        <location evidence="2">Mitochondrion inner membrane</location>
        <topology evidence="2">Peripheral membrane protein</topology>
        <orientation evidence="2">Matrix side</orientation>
    </subcellularLocation>
</comment>
<evidence type="ECO:0000256" key="10">
    <source>
        <dbReference type="ARBA" id="ARBA00023136"/>
    </source>
</evidence>
<dbReference type="SMART" id="SM00916">
    <property type="entry name" value="L51_S25_CI-B8"/>
    <property type="match status" value="1"/>
</dbReference>
<comment type="similarity">
    <text evidence="3">Belongs to the complex I NDUFA2 subunit family.</text>
</comment>
<dbReference type="GO" id="GO:0005743">
    <property type="term" value="C:mitochondrial inner membrane"/>
    <property type="evidence" value="ECO:0007669"/>
    <property type="project" value="UniProtKB-SubCell"/>
</dbReference>
<accession>A0A7R9BKR8</accession>
<evidence type="ECO:0000256" key="11">
    <source>
        <dbReference type="ARBA" id="ARBA00031441"/>
    </source>
</evidence>
<evidence type="ECO:0000256" key="12">
    <source>
        <dbReference type="ARBA" id="ARBA00032513"/>
    </source>
</evidence>
<keyword evidence="5" id="KW-0813">Transport</keyword>
<evidence type="ECO:0000313" key="15">
    <source>
        <dbReference type="EMBL" id="CAD7277139.1"/>
    </source>
</evidence>
<proteinExistence type="inferred from homology"/>
<evidence type="ECO:0000256" key="3">
    <source>
        <dbReference type="ARBA" id="ARBA00008939"/>
    </source>
</evidence>
<dbReference type="OrthoDB" id="10250268at2759"/>
<evidence type="ECO:0000313" key="16">
    <source>
        <dbReference type="Proteomes" id="UP000678499"/>
    </source>
</evidence>
<dbReference type="EMBL" id="CAJPEX010000806">
    <property type="protein sequence ID" value="CAG0917291.1"/>
    <property type="molecule type" value="Genomic_DNA"/>
</dbReference>
<keyword evidence="8" id="KW-0249">Electron transport</keyword>
<comment type="function">
    <text evidence="1">Accessory subunit of the mitochondrial membrane respiratory chain NADH dehydrogenase (Complex I), that is believed not to be involved in catalysis. Complex I functions in the transfer of electrons from NADH to the respiratory chain. The immediate electron acceptor for the enzyme is believed to be ubiquinone.</text>
</comment>
<organism evidence="15">
    <name type="scientific">Notodromas monacha</name>
    <dbReference type="NCBI Taxonomy" id="399045"/>
    <lineage>
        <taxon>Eukaryota</taxon>
        <taxon>Metazoa</taxon>
        <taxon>Ecdysozoa</taxon>
        <taxon>Arthropoda</taxon>
        <taxon>Crustacea</taxon>
        <taxon>Oligostraca</taxon>
        <taxon>Ostracoda</taxon>
        <taxon>Podocopa</taxon>
        <taxon>Podocopida</taxon>
        <taxon>Cypridocopina</taxon>
        <taxon>Cypridoidea</taxon>
        <taxon>Cyprididae</taxon>
        <taxon>Notodromas</taxon>
    </lineage>
</organism>
<dbReference type="EMBL" id="OA882843">
    <property type="protein sequence ID" value="CAD7277139.1"/>
    <property type="molecule type" value="Genomic_DNA"/>
</dbReference>
<evidence type="ECO:0000256" key="13">
    <source>
        <dbReference type="PIRSR" id="PIRSR005822-1"/>
    </source>
</evidence>
<dbReference type="Gene3D" id="3.40.30.10">
    <property type="entry name" value="Glutaredoxin"/>
    <property type="match status" value="1"/>
</dbReference>
<keyword evidence="16" id="KW-1185">Reference proteome</keyword>
<dbReference type="PIRSF" id="PIRSF005822">
    <property type="entry name" value="NDUA2"/>
    <property type="match status" value="1"/>
</dbReference>
<feature type="domain" description="Ribosomal protein/NADH dehydrogenase" evidence="14">
    <location>
        <begin position="21"/>
        <end position="93"/>
    </location>
</feature>
<name>A0A7R9BKR8_9CRUS</name>
<evidence type="ECO:0000256" key="9">
    <source>
        <dbReference type="ARBA" id="ARBA00023128"/>
    </source>
</evidence>
<evidence type="ECO:0000256" key="2">
    <source>
        <dbReference type="ARBA" id="ARBA00004443"/>
    </source>
</evidence>
<evidence type="ECO:0000256" key="8">
    <source>
        <dbReference type="ARBA" id="ARBA00022982"/>
    </source>
</evidence>
<dbReference type="InterPro" id="IPR016464">
    <property type="entry name" value="NADH_Ub_cplx-1_asu_su-2"/>
</dbReference>
<dbReference type="Proteomes" id="UP000678499">
    <property type="component" value="Unassembled WGS sequence"/>
</dbReference>
<keyword evidence="9" id="KW-0496">Mitochondrion</keyword>
<reference evidence="15" key="1">
    <citation type="submission" date="2020-11" db="EMBL/GenBank/DDBJ databases">
        <authorList>
            <person name="Tran Van P."/>
        </authorList>
    </citation>
    <scope>NUCLEOTIDE SEQUENCE</scope>
</reference>
<gene>
    <name evidence="15" type="ORF">NMOB1V02_LOCUS4880</name>
</gene>
<dbReference type="InterPro" id="IPR036249">
    <property type="entry name" value="Thioredoxin-like_sf"/>
</dbReference>
<dbReference type="Pfam" id="PF05047">
    <property type="entry name" value="L51_S25_CI-B8"/>
    <property type="match status" value="1"/>
</dbReference>
<feature type="disulfide bond" description="Redox-active" evidence="13">
    <location>
        <begin position="20"/>
        <end position="54"/>
    </location>
</feature>
<dbReference type="PANTHER" id="PTHR12878:SF0">
    <property type="entry name" value="NADH DEHYDROGENASE [UBIQUINONE] 1 ALPHA SUBCOMPLEX SUBUNIT 2"/>
    <property type="match status" value="1"/>
</dbReference>
<keyword evidence="7" id="KW-0999">Mitochondrion inner membrane</keyword>
<evidence type="ECO:0000256" key="6">
    <source>
        <dbReference type="ARBA" id="ARBA00022660"/>
    </source>
</evidence>